<dbReference type="GO" id="GO:0000166">
    <property type="term" value="F:nucleotide binding"/>
    <property type="evidence" value="ECO:0007669"/>
    <property type="project" value="UniProtKB-KW"/>
</dbReference>
<keyword evidence="4" id="KW-1185">Reference proteome</keyword>
<organism evidence="3 4">
    <name type="scientific">Nocardia gamkensis</name>
    <dbReference type="NCBI Taxonomy" id="352869"/>
    <lineage>
        <taxon>Bacteria</taxon>
        <taxon>Bacillati</taxon>
        <taxon>Actinomycetota</taxon>
        <taxon>Actinomycetes</taxon>
        <taxon>Mycobacteriales</taxon>
        <taxon>Nocardiaceae</taxon>
        <taxon>Nocardia</taxon>
    </lineage>
</organism>
<dbReference type="InterPro" id="IPR029052">
    <property type="entry name" value="Metallo-depent_PP-like"/>
</dbReference>
<dbReference type="Gene3D" id="3.90.780.10">
    <property type="entry name" value="5'-Nucleotidase, C-terminal domain"/>
    <property type="match status" value="1"/>
</dbReference>
<dbReference type="InterPro" id="IPR006179">
    <property type="entry name" value="5_nucleotidase/apyrase"/>
</dbReference>
<evidence type="ECO:0000256" key="1">
    <source>
        <dbReference type="RuleBase" id="RU362119"/>
    </source>
</evidence>
<keyword evidence="1" id="KW-0547">Nucleotide-binding</keyword>
<dbReference type="PRINTS" id="PR01607">
    <property type="entry name" value="APYRASEFAMLY"/>
</dbReference>
<dbReference type="InterPro" id="IPR036907">
    <property type="entry name" value="5'-Nucleotdase_C_sf"/>
</dbReference>
<evidence type="ECO:0000313" key="4">
    <source>
        <dbReference type="Proteomes" id="UP000540698"/>
    </source>
</evidence>
<dbReference type="GO" id="GO:0008768">
    <property type="term" value="F:UDP-sugar diphosphatase activity"/>
    <property type="evidence" value="ECO:0007669"/>
    <property type="project" value="TreeGrafter"/>
</dbReference>
<evidence type="ECO:0000259" key="2">
    <source>
        <dbReference type="Pfam" id="PF02872"/>
    </source>
</evidence>
<dbReference type="Proteomes" id="UP000540698">
    <property type="component" value="Unassembled WGS sequence"/>
</dbReference>
<sequence length="567" mass="58588">MRARRRIAVVLAGLVGVGLVEGCATTSDPGAGPGSSTAAQIVPLISTNDLRPAQPDEVHLFGFNDLHGNLQPPSGSNGKIGRYDAGGAAYLATHLARLKAAYPSSAVLAAGDNIGASPLVSSLFHDEPTIDFLGNVGVAASAVGNHEFDDGVRELTRLQQGGCAWDGCSPGAPFTGAKFPYLAANVTDAQGNLPPALRPWTLLEVGGHRIGVVGTVTPDTANIVLPEGIRGYLFGDQAAAINRYVPEMRAAGAEAIVALTHDGGSQRPEQDAPLDYNGCANVTPNVTGLAERIDPAVRALFTAHSHQPYVCTAGGRVITQASSYGRLITDVTLRFGPDGVQASAVNRVVTREVTPDAPTTALIDFYTEQSRPRAGRVVGATAATLPHDPNPGGTSPLGDVIADSMLSVTAGSAAAVAAFMNPGGVRADLKQGPITYGDLFTVQPFGNQVVTLTLTGSQILHLLEQQWTHPEKPTILSLAGIGYAYSDTAPAGAKVIAGSVRIGGQPLDPVAAYRVTTNNFLASGGDGFTVFTEGADTAVGPTDLDAFETFLRDKPPLQAPSARVEKK</sequence>
<dbReference type="Pfam" id="PF02872">
    <property type="entry name" value="5_nucleotid_C"/>
    <property type="match status" value="1"/>
</dbReference>
<dbReference type="SUPFAM" id="SSF56300">
    <property type="entry name" value="Metallo-dependent phosphatases"/>
    <property type="match status" value="1"/>
</dbReference>
<dbReference type="SUPFAM" id="SSF55816">
    <property type="entry name" value="5'-nucleotidase (syn. UDP-sugar hydrolase), C-terminal domain"/>
    <property type="match status" value="1"/>
</dbReference>
<dbReference type="GO" id="GO:0009166">
    <property type="term" value="P:nucleotide catabolic process"/>
    <property type="evidence" value="ECO:0007669"/>
    <property type="project" value="InterPro"/>
</dbReference>
<dbReference type="PANTHER" id="PTHR11575">
    <property type="entry name" value="5'-NUCLEOTIDASE-RELATED"/>
    <property type="match status" value="1"/>
</dbReference>
<accession>A0A7X6LB38</accession>
<dbReference type="GO" id="GO:0030288">
    <property type="term" value="C:outer membrane-bounded periplasmic space"/>
    <property type="evidence" value="ECO:0007669"/>
    <property type="project" value="TreeGrafter"/>
</dbReference>
<evidence type="ECO:0000313" key="3">
    <source>
        <dbReference type="EMBL" id="NKY31231.1"/>
    </source>
</evidence>
<dbReference type="RefSeq" id="WP_084499230.1">
    <property type="nucleotide sequence ID" value="NZ_JAAXOS010000028.1"/>
</dbReference>
<dbReference type="AlphaFoldDB" id="A0A7X6LB38"/>
<keyword evidence="1" id="KW-0378">Hydrolase</keyword>
<dbReference type="GO" id="GO:0008253">
    <property type="term" value="F:5'-nucleotidase activity"/>
    <property type="evidence" value="ECO:0007669"/>
    <property type="project" value="TreeGrafter"/>
</dbReference>
<comment type="caution">
    <text evidence="3">The sequence shown here is derived from an EMBL/GenBank/DDBJ whole genome shotgun (WGS) entry which is preliminary data.</text>
</comment>
<protein>
    <submittedName>
        <fullName evidence="3">Bifunctional metallophosphatase/5'-nucleotidase</fullName>
    </submittedName>
</protein>
<dbReference type="PANTHER" id="PTHR11575:SF24">
    <property type="entry name" value="5'-NUCLEOTIDASE"/>
    <property type="match status" value="1"/>
</dbReference>
<name>A0A7X6LB38_9NOCA</name>
<dbReference type="InterPro" id="IPR008334">
    <property type="entry name" value="5'-Nucleotdase_C"/>
</dbReference>
<comment type="similarity">
    <text evidence="1">Belongs to the 5'-nucleotidase family.</text>
</comment>
<reference evidence="3 4" key="1">
    <citation type="submission" date="2020-04" db="EMBL/GenBank/DDBJ databases">
        <title>MicrobeNet Type strains.</title>
        <authorList>
            <person name="Nicholson A.C."/>
        </authorList>
    </citation>
    <scope>NUCLEOTIDE SEQUENCE [LARGE SCALE GENOMIC DNA]</scope>
    <source>
        <strain evidence="3 4">DSM 44956</strain>
    </source>
</reference>
<gene>
    <name evidence="3" type="ORF">HGB38_34270</name>
</gene>
<proteinExistence type="inferred from homology"/>
<dbReference type="EMBL" id="JAAXOS010000028">
    <property type="protein sequence ID" value="NKY31231.1"/>
    <property type="molecule type" value="Genomic_DNA"/>
</dbReference>
<feature type="domain" description="5'-Nucleotidase C-terminal" evidence="2">
    <location>
        <begin position="378"/>
        <end position="533"/>
    </location>
</feature>
<dbReference type="Gene3D" id="3.60.21.10">
    <property type="match status" value="1"/>
</dbReference>